<accession>A0AA97GUL6</accession>
<evidence type="ECO:0000259" key="1">
    <source>
        <dbReference type="Pfam" id="PF02470"/>
    </source>
</evidence>
<evidence type="ECO:0000313" key="2">
    <source>
        <dbReference type="EMBL" id="WOC13103.1"/>
    </source>
</evidence>
<dbReference type="AlphaFoldDB" id="A0AA97GUL6"/>
<name>A0AA97GUL6_9ACTN</name>
<proteinExistence type="predicted"/>
<dbReference type="InterPro" id="IPR052336">
    <property type="entry name" value="MlaD_Phospholipid_Transporter"/>
</dbReference>
<dbReference type="PANTHER" id="PTHR33371">
    <property type="entry name" value="INTERMEMBRANE PHOSPHOLIPID TRANSPORT SYSTEM BINDING PROTEIN MLAD-RELATED"/>
    <property type="match status" value="1"/>
</dbReference>
<dbReference type="Pfam" id="PF02470">
    <property type="entry name" value="MlaD"/>
    <property type="match status" value="1"/>
</dbReference>
<dbReference type="InterPro" id="IPR003399">
    <property type="entry name" value="Mce/MlaD"/>
</dbReference>
<reference evidence="2" key="1">
    <citation type="submission" date="2023-06" db="EMBL/GenBank/DDBJ databases">
        <title>Gordonia sp. nov. and Pseudochrobactrum sp. nov., two species isolated from the burying beetle Nicrophorus vespilloides.</title>
        <authorList>
            <person name="Poehlein A."/>
            <person name="Guzman J."/>
            <person name="Daniel R."/>
            <person name="Vilcinskas A."/>
        </authorList>
    </citation>
    <scope>NUCLEOTIDE SEQUENCE</scope>
    <source>
        <strain evidence="2">MP11Mi</strain>
    </source>
</reference>
<gene>
    <name evidence="2" type="ORF">MP11Mi_22000</name>
</gene>
<protein>
    <recommendedName>
        <fullName evidence="1">Mce/MlaD domain-containing protein</fullName>
    </recommendedName>
</protein>
<dbReference type="PANTHER" id="PTHR33371:SF4">
    <property type="entry name" value="INTERMEMBRANE PHOSPHOLIPID TRANSPORT SYSTEM BINDING PROTEIN MLAD"/>
    <property type="match status" value="1"/>
</dbReference>
<sequence length="371" mass="38955">MIAKVLKSRWFITACVIAVVLAAIAGLLLSDVRSSRAAKYCAEFNDAIGLFVGNQVTRRGVPIGEITGVETEGGHAVVRFTATDDVQIPADTEAATVAPSVIAVRQLALLGDYHGGPQLQPGQCVRLANTNTPASISESLQSLSDVAADLTSAGGLAESKQMLSAMSNLDQALAGTGPLLNTIIKQLAMPGHSPINGALDDTSRIIDSVSSLSTGLADNWPFLESFITEISGVVKPLILPTIGSVSRIIGALPETLTMLAKVIDNYSHFVWPALDVVVPIARVVGNGMRNFGDILGIVPVLIRAFDISFDQKSLGLRIKYTPPTTRIPAKNPQATCANINRYVPGQCTVSDPSGMEIDALSMALTLTGAAR</sequence>
<feature type="domain" description="Mce/MlaD" evidence="1">
    <location>
        <begin position="40"/>
        <end position="109"/>
    </location>
</feature>
<organism evidence="2">
    <name type="scientific">Gordonia sp. MP11Mi</name>
    <dbReference type="NCBI Taxonomy" id="3022769"/>
    <lineage>
        <taxon>Bacteria</taxon>
        <taxon>Bacillati</taxon>
        <taxon>Actinomycetota</taxon>
        <taxon>Actinomycetes</taxon>
        <taxon>Mycobacteriales</taxon>
        <taxon>Gordoniaceae</taxon>
        <taxon>Gordonia</taxon>
    </lineage>
</organism>
<dbReference type="EMBL" id="CP128986">
    <property type="protein sequence ID" value="WOC13103.1"/>
    <property type="molecule type" value="Genomic_DNA"/>
</dbReference>
<dbReference type="RefSeq" id="WP_420038951.1">
    <property type="nucleotide sequence ID" value="NZ_CP128986.1"/>
</dbReference>